<dbReference type="PROSITE" id="PS51766">
    <property type="entry name" value="DOCKERIN"/>
    <property type="match status" value="1"/>
</dbReference>
<keyword evidence="2" id="KW-0378">Hydrolase</keyword>
<dbReference type="InterPro" id="IPR018247">
    <property type="entry name" value="EF_Hand_1_Ca_BS"/>
</dbReference>
<keyword evidence="2" id="KW-0858">Xylan degradation</keyword>
<dbReference type="EMBL" id="CP025197">
    <property type="protein sequence ID" value="AUG58983.1"/>
    <property type="molecule type" value="Genomic_DNA"/>
</dbReference>
<dbReference type="SUPFAM" id="SSF55797">
    <property type="entry name" value="PR-1-like"/>
    <property type="match status" value="1"/>
</dbReference>
<dbReference type="GO" id="GO:0045493">
    <property type="term" value="P:xylan catabolic process"/>
    <property type="evidence" value="ECO:0007669"/>
    <property type="project" value="UniProtKB-KW"/>
</dbReference>
<dbReference type="CDD" id="cd05379">
    <property type="entry name" value="CAP_bacterial"/>
    <property type="match status" value="1"/>
</dbReference>
<evidence type="ECO:0000313" key="5">
    <source>
        <dbReference type="Proteomes" id="UP000239720"/>
    </source>
</evidence>
<dbReference type="RefSeq" id="WP_101303749.1">
    <property type="nucleotide sequence ID" value="NZ_CP025197.1"/>
</dbReference>
<dbReference type="InterPro" id="IPR016134">
    <property type="entry name" value="Dockerin_dom"/>
</dbReference>
<protein>
    <submittedName>
        <fullName evidence="3">Dockerin</fullName>
    </submittedName>
    <submittedName>
        <fullName evidence="2">Endo-1,4-beta-xylanase Z</fullName>
        <ecNumber evidence="2">3.2.1.8</ecNumber>
    </submittedName>
</protein>
<accession>A0A2K9ELS0</accession>
<evidence type="ECO:0000313" key="4">
    <source>
        <dbReference type="Proteomes" id="UP000233534"/>
    </source>
</evidence>
<dbReference type="Pfam" id="PF00404">
    <property type="entry name" value="Dockerin_1"/>
    <property type="match status" value="1"/>
</dbReference>
<dbReference type="CDD" id="cd14256">
    <property type="entry name" value="Dockerin_I"/>
    <property type="match status" value="1"/>
</dbReference>
<dbReference type="AlphaFoldDB" id="A0A2K9ELS0"/>
<keyword evidence="4" id="KW-1185">Reference proteome</keyword>
<gene>
    <name evidence="2" type="primary">xynZ7</name>
    <name evidence="3" type="ORF">B9R14_03535</name>
    <name evidence="2" type="ORF">HVS_15715</name>
</gene>
<dbReference type="OrthoDB" id="1766522at2"/>
<keyword evidence="2" id="KW-0624">Polysaccharide degradation</keyword>
<dbReference type="GO" id="GO:0031176">
    <property type="term" value="F:endo-1,4-beta-xylanase activity"/>
    <property type="evidence" value="ECO:0007669"/>
    <property type="project" value="UniProtKB-EC"/>
</dbReference>
<organism evidence="2 4">
    <name type="scientific">Acetivibrio saccincola</name>
    <dbReference type="NCBI Taxonomy" id="1677857"/>
    <lineage>
        <taxon>Bacteria</taxon>
        <taxon>Bacillati</taxon>
        <taxon>Bacillota</taxon>
        <taxon>Clostridia</taxon>
        <taxon>Eubacteriales</taxon>
        <taxon>Oscillospiraceae</taxon>
        <taxon>Acetivibrio</taxon>
    </lineage>
</organism>
<dbReference type="PROSITE" id="PS00018">
    <property type="entry name" value="EF_HAND_1"/>
    <property type="match status" value="1"/>
</dbReference>
<reference evidence="2 4" key="1">
    <citation type="submission" date="2017-12" db="EMBL/GenBank/DDBJ databases">
        <title>Complete genome sequence of Herbivorax saccincola GGR1, a novel Cellulosome-producing hydrolytic bacterium in a thermophilic biogas plant, established by Illumina and Nanopore MinION sequencing.</title>
        <authorList>
            <person name="Pechtl A."/>
            <person name="Ruckert C."/>
            <person name="Koeck D.E."/>
            <person name="Maus I."/>
            <person name="Winkler A."/>
            <person name="Kalinowski J."/>
            <person name="Puhler A."/>
            <person name="Schwarz W.W."/>
            <person name="Zverlov V.V."/>
            <person name="Schluter A."/>
            <person name="Liebl W."/>
        </authorList>
    </citation>
    <scope>NUCLEOTIDE SEQUENCE [LARGE SCALE GENOMIC DNA]</scope>
    <source>
        <strain evidence="2">GGR1</strain>
        <strain evidence="4">SR1</strain>
    </source>
</reference>
<dbReference type="Gene3D" id="1.10.1330.10">
    <property type="entry name" value="Dockerin domain"/>
    <property type="match status" value="1"/>
</dbReference>
<dbReference type="SUPFAM" id="SSF63446">
    <property type="entry name" value="Type I dockerin domain"/>
    <property type="match status" value="1"/>
</dbReference>
<dbReference type="InterPro" id="IPR002105">
    <property type="entry name" value="Dockerin_1_rpt"/>
</dbReference>
<dbReference type="Gene3D" id="3.40.33.10">
    <property type="entry name" value="CAP"/>
    <property type="match status" value="1"/>
</dbReference>
<dbReference type="Proteomes" id="UP000239720">
    <property type="component" value="Unassembled WGS sequence"/>
</dbReference>
<sequence length="422" mass="48345">MKTKIKRISLFVVLITMLFFNAVYLNAKESMLEDRTIGDIVEKYQENPFRFNVAVFDGYEIEPKAEAPYVAGKLKNQYLEEALNCVNFMRYLVGLPADITLNEEYNNYAQHGAVILASLKGLTHFPEKPADMPEEFYELAYIGTSRANIAFGYPSIMDSIIGYMHDSIGESNINTVGHRRWILNPGMQQIGFGQCGIFHSTYTFDISRRPAIHFDFISWPARNYMPLEFFDEDTPWSVNLGGDYGLSSLDDIEVTLTRRSDNKVWVFNNSRDNTEKYGLFNVNDENYGMRKCIIFRPKDVGGYNKNDVFDVSIKGIKEYIEPEIIDGKLYTSIPAEINYTVEFFSLLDAIDEKEEDYIYGDLNDDGEINSMDLAVMSRHILEIKEISDIKAADLNGDGRIDTVDYQLLMRYILGIINGFPVE</sequence>
<dbReference type="Proteomes" id="UP000233534">
    <property type="component" value="Chromosome"/>
</dbReference>
<proteinExistence type="predicted"/>
<dbReference type="InterPro" id="IPR036439">
    <property type="entry name" value="Dockerin_dom_sf"/>
</dbReference>
<dbReference type="EMBL" id="NEMB01000003">
    <property type="protein sequence ID" value="PQQ65927.1"/>
    <property type="molecule type" value="Genomic_DNA"/>
</dbReference>
<feature type="domain" description="Dockerin" evidence="1">
    <location>
        <begin position="355"/>
        <end position="421"/>
    </location>
</feature>
<name>A0A2K9ELS0_9FIRM</name>
<dbReference type="InterPro" id="IPR035940">
    <property type="entry name" value="CAP_sf"/>
</dbReference>
<reference evidence="3 5" key="2">
    <citation type="journal article" date="2018" name="Syst. Appl. Microbiol.">
        <title>Characterization and high-quality draft genome sequence of Herbivorax saccincola A7, an anaerobic, alkaliphilic, thermophilic, cellulolytic, and xylanolytic bacterium.</title>
        <authorList>
            <person name="Aikawa S."/>
            <person name="Baramee S."/>
            <person name="Sermsathanaswadi J."/>
            <person name="Thianheng P."/>
            <person name="Tachaapaikoon C."/>
            <person name="Shikata A."/>
            <person name="Waeonukul R."/>
            <person name="Pason P."/>
            <person name="Ratanakhanokchai K."/>
            <person name="Kosugi A."/>
        </authorList>
    </citation>
    <scope>NUCLEOTIDE SEQUENCE [LARGE SCALE GENOMIC DNA]</scope>
    <source>
        <strain evidence="3 5">A7</strain>
    </source>
</reference>
<dbReference type="EC" id="3.2.1.8" evidence="2"/>
<dbReference type="KEGG" id="hsc:HVS_15715"/>
<evidence type="ECO:0000313" key="2">
    <source>
        <dbReference type="EMBL" id="AUG58983.1"/>
    </source>
</evidence>
<keyword evidence="2" id="KW-0119">Carbohydrate metabolism</keyword>
<evidence type="ECO:0000259" key="1">
    <source>
        <dbReference type="PROSITE" id="PS51766"/>
    </source>
</evidence>
<keyword evidence="2" id="KW-0326">Glycosidase</keyword>
<evidence type="ECO:0000313" key="3">
    <source>
        <dbReference type="EMBL" id="PQQ65927.1"/>
    </source>
</evidence>